<dbReference type="Proteomes" id="UP000886595">
    <property type="component" value="Unassembled WGS sequence"/>
</dbReference>
<sequence>MYALVRAVRNAGRHFRNQDRNESIKYADAKTQMGCNEASVFRYFNRVFPRLFITLYDWVAQVKLRSILDNARQVRKTVAEYGSFKKYMWNFVSNNPTQSQFRYQGQVPMNTSKSEFISKDLVRRGFRSVSPTVIYSFMQAAGLPNDHLIGCFRYQDCCVDAEPTTKAKKIERE</sequence>
<dbReference type="Pfam" id="PF03352">
    <property type="entry name" value="Adenine_glyco"/>
    <property type="match status" value="1"/>
</dbReference>
<evidence type="ECO:0000313" key="4">
    <source>
        <dbReference type="Proteomes" id="UP000886595"/>
    </source>
</evidence>
<dbReference type="AlphaFoldDB" id="A0A8X7VHS0"/>
<dbReference type="GO" id="GO:0006397">
    <property type="term" value="P:mRNA processing"/>
    <property type="evidence" value="ECO:0007669"/>
    <property type="project" value="InterPro"/>
</dbReference>
<keyword evidence="1" id="KW-0862">Zinc</keyword>
<dbReference type="InterPro" id="IPR011257">
    <property type="entry name" value="DNA_glycosylase"/>
</dbReference>
<dbReference type="Gene3D" id="1.10.340.30">
    <property type="entry name" value="Hypothetical protein, domain 2"/>
    <property type="match status" value="1"/>
</dbReference>
<dbReference type="PANTHER" id="PTHR31116">
    <property type="entry name" value="OS04G0501200 PROTEIN"/>
    <property type="match status" value="1"/>
</dbReference>
<dbReference type="GO" id="GO:0006284">
    <property type="term" value="P:base-excision repair"/>
    <property type="evidence" value="ECO:0007669"/>
    <property type="project" value="InterPro"/>
</dbReference>
<proteinExistence type="predicted"/>
<dbReference type="GO" id="GO:0008725">
    <property type="term" value="F:DNA-3-methyladenine glycosylase activity"/>
    <property type="evidence" value="ECO:0007669"/>
    <property type="project" value="InterPro"/>
</dbReference>
<accession>A0A8X7VHS0</accession>
<feature type="domain" description="KEN" evidence="2">
    <location>
        <begin position="1"/>
        <end position="77"/>
    </location>
</feature>
<dbReference type="InterPro" id="IPR005019">
    <property type="entry name" value="Adenine_glyco"/>
</dbReference>
<feature type="binding site" evidence="1">
    <location>
        <position position="151"/>
    </location>
    <ligand>
        <name>Zn(2+)</name>
        <dbReference type="ChEBI" id="CHEBI:29105"/>
    </ligand>
</feature>
<dbReference type="SUPFAM" id="SSF48150">
    <property type="entry name" value="DNA-glycosylase"/>
    <property type="match status" value="1"/>
</dbReference>
<evidence type="ECO:0000256" key="1">
    <source>
        <dbReference type="PIRSR" id="PIRSR605019-1"/>
    </source>
</evidence>
<comment type="caution">
    <text evidence="3">The sequence shown here is derived from an EMBL/GenBank/DDBJ whole genome shotgun (WGS) entry which is preliminary data.</text>
</comment>
<evidence type="ECO:0000259" key="2">
    <source>
        <dbReference type="PROSITE" id="PS51392"/>
    </source>
</evidence>
<reference evidence="3 4" key="1">
    <citation type="submission" date="2020-02" db="EMBL/GenBank/DDBJ databases">
        <authorList>
            <person name="Ma Q."/>
            <person name="Huang Y."/>
            <person name="Song X."/>
            <person name="Pei D."/>
        </authorList>
    </citation>
    <scope>NUCLEOTIDE SEQUENCE [LARGE SCALE GENOMIC DNA]</scope>
    <source>
        <strain evidence="3">Sxm20200214</strain>
        <tissue evidence="3">Leaf</tissue>
    </source>
</reference>
<feature type="binding site" evidence="1">
    <location>
        <position position="147"/>
    </location>
    <ligand>
        <name>Zn(2+)</name>
        <dbReference type="ChEBI" id="CHEBI:29105"/>
    </ligand>
</feature>
<keyword evidence="1" id="KW-0479">Metal-binding</keyword>
<keyword evidence="4" id="KW-1185">Reference proteome</keyword>
<gene>
    <name evidence="3" type="ORF">Bca52824_022792</name>
</gene>
<evidence type="ECO:0000313" key="3">
    <source>
        <dbReference type="EMBL" id="KAG2311235.1"/>
    </source>
</evidence>
<protein>
    <recommendedName>
        <fullName evidence="2">KEN domain-containing protein</fullName>
    </recommendedName>
</protein>
<dbReference type="PROSITE" id="PS51392">
    <property type="entry name" value="KEN"/>
    <property type="match status" value="1"/>
</dbReference>
<dbReference type="GO" id="GO:0046872">
    <property type="term" value="F:metal ion binding"/>
    <property type="evidence" value="ECO:0007669"/>
    <property type="project" value="UniProtKB-KW"/>
</dbReference>
<dbReference type="EMBL" id="JAAMPC010000005">
    <property type="protein sequence ID" value="KAG2311235.1"/>
    <property type="molecule type" value="Genomic_DNA"/>
</dbReference>
<dbReference type="OrthoDB" id="3941538at2759"/>
<organism evidence="3 4">
    <name type="scientific">Brassica carinata</name>
    <name type="common">Ethiopian mustard</name>
    <name type="synonym">Abyssinian cabbage</name>
    <dbReference type="NCBI Taxonomy" id="52824"/>
    <lineage>
        <taxon>Eukaryota</taxon>
        <taxon>Viridiplantae</taxon>
        <taxon>Streptophyta</taxon>
        <taxon>Embryophyta</taxon>
        <taxon>Tracheophyta</taxon>
        <taxon>Spermatophyta</taxon>
        <taxon>Magnoliopsida</taxon>
        <taxon>eudicotyledons</taxon>
        <taxon>Gunneridae</taxon>
        <taxon>Pentapetalae</taxon>
        <taxon>rosids</taxon>
        <taxon>malvids</taxon>
        <taxon>Brassicales</taxon>
        <taxon>Brassicaceae</taxon>
        <taxon>Brassiceae</taxon>
        <taxon>Brassica</taxon>
    </lineage>
</organism>
<dbReference type="InterPro" id="IPR010513">
    <property type="entry name" value="KEN_dom"/>
</dbReference>
<dbReference type="PANTHER" id="PTHR31116:SF49">
    <property type="entry name" value="DNA-3-METHYLADENINE GLYCOSYLASE I"/>
    <property type="match status" value="1"/>
</dbReference>
<name>A0A8X7VHS0_BRACI</name>
<dbReference type="GO" id="GO:0004540">
    <property type="term" value="F:RNA nuclease activity"/>
    <property type="evidence" value="ECO:0007669"/>
    <property type="project" value="InterPro"/>
</dbReference>